<proteinExistence type="predicted"/>
<accession>A0A1Y1RPK3</accession>
<reference evidence="2 3" key="1">
    <citation type="submission" date="2016-05" db="EMBL/GenBank/DDBJ databases">
        <title>Draft genome sequence of a porcine commensal Rothia nasimurium.</title>
        <authorList>
            <person name="Gaiser R.A."/>
            <person name="Van Baarlen P."/>
            <person name="Wells J.M."/>
        </authorList>
    </citation>
    <scope>NUCLEOTIDE SEQUENCE [LARGE SCALE GENOMIC DNA]</scope>
    <source>
        <strain evidence="2 3">PT-32</strain>
    </source>
</reference>
<dbReference type="OrthoDB" id="5243687at2"/>
<keyword evidence="3" id="KW-1185">Reference proteome</keyword>
<dbReference type="AlphaFoldDB" id="A0A1Y1RPK3"/>
<evidence type="ECO:0000256" key="1">
    <source>
        <dbReference type="SAM" id="Phobius"/>
    </source>
</evidence>
<evidence type="ECO:0008006" key="4">
    <source>
        <dbReference type="Google" id="ProtNLM"/>
    </source>
</evidence>
<keyword evidence="1" id="KW-0812">Transmembrane</keyword>
<dbReference type="EMBL" id="LXWF01000022">
    <property type="protein sequence ID" value="ORC18832.1"/>
    <property type="molecule type" value="Genomic_DNA"/>
</dbReference>
<feature type="transmembrane region" description="Helical" evidence="1">
    <location>
        <begin position="133"/>
        <end position="161"/>
    </location>
</feature>
<gene>
    <name evidence="2" type="ORF">A7979_02195</name>
</gene>
<protein>
    <recommendedName>
        <fullName evidence="4">Aromatic ring-opening dioxygenase LigA</fullName>
    </recommendedName>
</protein>
<keyword evidence="1" id="KW-1133">Transmembrane helix</keyword>
<comment type="caution">
    <text evidence="2">The sequence shown here is derived from an EMBL/GenBank/DDBJ whole genome shotgun (WGS) entry which is preliminary data.</text>
</comment>
<keyword evidence="1" id="KW-0472">Membrane</keyword>
<evidence type="ECO:0000313" key="2">
    <source>
        <dbReference type="EMBL" id="ORC18832.1"/>
    </source>
</evidence>
<organism evidence="2 3">
    <name type="scientific">Rothia nasimurium</name>
    <dbReference type="NCBI Taxonomy" id="85336"/>
    <lineage>
        <taxon>Bacteria</taxon>
        <taxon>Bacillati</taxon>
        <taxon>Actinomycetota</taxon>
        <taxon>Actinomycetes</taxon>
        <taxon>Micrococcales</taxon>
        <taxon>Micrococcaceae</taxon>
        <taxon>Rothia</taxon>
    </lineage>
</organism>
<evidence type="ECO:0000313" key="3">
    <source>
        <dbReference type="Proteomes" id="UP000192359"/>
    </source>
</evidence>
<name>A0A1Y1RPK3_9MICC</name>
<sequence length="171" mass="17961">MHPLRKRFTMARFAGLVSIFVALVMVVGGSLAWITVSGQLAEERITVPADSQFMGGAFAGDEVKGPLTAYAQAETIRQHATAGAEGTAYEGKTYAELGSMITDAEDAGDDALVEELQARRTVMMDASFLRASLFTSVVSFGVSALMVGVGVVLACVGVALVKLAPRQARTD</sequence>
<dbReference type="Proteomes" id="UP000192359">
    <property type="component" value="Unassembled WGS sequence"/>
</dbReference>